<feature type="non-terminal residue" evidence="2">
    <location>
        <position position="1"/>
    </location>
</feature>
<keyword evidence="3" id="KW-1185">Reference proteome</keyword>
<evidence type="ECO:0000313" key="2">
    <source>
        <dbReference type="EMBL" id="PIO54816.1"/>
    </source>
</evidence>
<gene>
    <name evidence="2" type="ORF">TELCIR_23811</name>
</gene>
<feature type="region of interest" description="Disordered" evidence="1">
    <location>
        <begin position="1"/>
        <end position="29"/>
    </location>
</feature>
<feature type="region of interest" description="Disordered" evidence="1">
    <location>
        <begin position="63"/>
        <end position="94"/>
    </location>
</feature>
<feature type="compositionally biased region" description="Polar residues" evidence="1">
    <location>
        <begin position="68"/>
        <end position="93"/>
    </location>
</feature>
<proteinExistence type="predicted"/>
<evidence type="ECO:0000256" key="1">
    <source>
        <dbReference type="SAM" id="MobiDB-lite"/>
    </source>
</evidence>
<accession>A0A2G9TA13</accession>
<dbReference type="AlphaFoldDB" id="A0A2G9TA13"/>
<protein>
    <submittedName>
        <fullName evidence="2">Uncharacterized protein</fullName>
    </submittedName>
</protein>
<name>A0A2G9TA13_TELCI</name>
<organism evidence="2 3">
    <name type="scientific">Teladorsagia circumcincta</name>
    <name type="common">Brown stomach worm</name>
    <name type="synonym">Ostertagia circumcincta</name>
    <dbReference type="NCBI Taxonomy" id="45464"/>
    <lineage>
        <taxon>Eukaryota</taxon>
        <taxon>Metazoa</taxon>
        <taxon>Ecdysozoa</taxon>
        <taxon>Nematoda</taxon>
        <taxon>Chromadorea</taxon>
        <taxon>Rhabditida</taxon>
        <taxon>Rhabditina</taxon>
        <taxon>Rhabditomorpha</taxon>
        <taxon>Strongyloidea</taxon>
        <taxon>Trichostrongylidae</taxon>
        <taxon>Teladorsagia</taxon>
    </lineage>
</organism>
<evidence type="ECO:0000313" key="3">
    <source>
        <dbReference type="Proteomes" id="UP000230423"/>
    </source>
</evidence>
<feature type="compositionally biased region" description="Basic and acidic residues" evidence="1">
    <location>
        <begin position="1"/>
        <end position="18"/>
    </location>
</feature>
<dbReference type="Proteomes" id="UP000230423">
    <property type="component" value="Unassembled WGS sequence"/>
</dbReference>
<sequence>STLKEKAWGTKVDEESVTKLDSQGGKVQVSSVVEHTTTASADQPPSSGGDFLSGLMNVAQNVGKALGEQNQTGSAANASGNTAQQQGGPQLSQEDIARISAGLGSLGGHDFLSGLLNVAKDVGKVVEQNQYGTDTTSSGRV</sequence>
<reference evidence="2 3" key="1">
    <citation type="submission" date="2015-09" db="EMBL/GenBank/DDBJ databases">
        <title>Draft genome of the parasitic nematode Teladorsagia circumcincta isolate WARC Sus (inbred).</title>
        <authorList>
            <person name="Mitreva M."/>
        </authorList>
    </citation>
    <scope>NUCLEOTIDE SEQUENCE [LARGE SCALE GENOMIC DNA]</scope>
    <source>
        <strain evidence="2 3">S</strain>
    </source>
</reference>
<dbReference type="OrthoDB" id="5857485at2759"/>
<dbReference type="EMBL" id="KZ392154">
    <property type="protein sequence ID" value="PIO54816.1"/>
    <property type="molecule type" value="Genomic_DNA"/>
</dbReference>